<dbReference type="Pfam" id="PF00188">
    <property type="entry name" value="CAP"/>
    <property type="match status" value="1"/>
</dbReference>
<evidence type="ECO:0000256" key="1">
    <source>
        <dbReference type="SAM" id="SignalP"/>
    </source>
</evidence>
<dbReference type="SMART" id="SM00198">
    <property type="entry name" value="SCP"/>
    <property type="match status" value="1"/>
</dbReference>
<evidence type="ECO:0000313" key="3">
    <source>
        <dbReference type="EMBL" id="KAL0580070.1"/>
    </source>
</evidence>
<organism evidence="3 4">
    <name type="scientific">Marasmius crinis-equi</name>
    <dbReference type="NCBI Taxonomy" id="585013"/>
    <lineage>
        <taxon>Eukaryota</taxon>
        <taxon>Fungi</taxon>
        <taxon>Dikarya</taxon>
        <taxon>Basidiomycota</taxon>
        <taxon>Agaricomycotina</taxon>
        <taxon>Agaricomycetes</taxon>
        <taxon>Agaricomycetidae</taxon>
        <taxon>Agaricales</taxon>
        <taxon>Marasmiineae</taxon>
        <taxon>Marasmiaceae</taxon>
        <taxon>Marasmius</taxon>
    </lineage>
</organism>
<dbReference type="InterPro" id="IPR014044">
    <property type="entry name" value="CAP_dom"/>
</dbReference>
<evidence type="ECO:0000259" key="2">
    <source>
        <dbReference type="SMART" id="SM00198"/>
    </source>
</evidence>
<sequence length="177" mass="19112">MFLTSLLLLALVAVSTAMSSSSNLRHRLHAKKASITQISTFLATHNLERAFHGAQPLTWSSSLASKAEEWAKNCEFRHTDGVLSDTPYGENIVATTGDYSVDGALQSFLGTRSGYSSQNPTYNQWTQVVWKGTKELGCAVSSCNNIFDSKDGPASMTVCLYSPVGNVVGELQDNVQA</sequence>
<feature type="signal peptide" evidence="1">
    <location>
        <begin position="1"/>
        <end position="17"/>
    </location>
</feature>
<dbReference type="Gene3D" id="3.40.33.10">
    <property type="entry name" value="CAP"/>
    <property type="match status" value="1"/>
</dbReference>
<evidence type="ECO:0000313" key="4">
    <source>
        <dbReference type="Proteomes" id="UP001465976"/>
    </source>
</evidence>
<dbReference type="InterPro" id="IPR001283">
    <property type="entry name" value="CRISP-related"/>
</dbReference>
<keyword evidence="1" id="KW-0732">Signal</keyword>
<dbReference type="Proteomes" id="UP001465976">
    <property type="component" value="Unassembled WGS sequence"/>
</dbReference>
<dbReference type="PANTHER" id="PTHR10334">
    <property type="entry name" value="CYSTEINE-RICH SECRETORY PROTEIN-RELATED"/>
    <property type="match status" value="1"/>
</dbReference>
<comment type="caution">
    <text evidence="3">The sequence shown here is derived from an EMBL/GenBank/DDBJ whole genome shotgun (WGS) entry which is preliminary data.</text>
</comment>
<keyword evidence="4" id="KW-1185">Reference proteome</keyword>
<proteinExistence type="predicted"/>
<dbReference type="SUPFAM" id="SSF55797">
    <property type="entry name" value="PR-1-like"/>
    <property type="match status" value="1"/>
</dbReference>
<gene>
    <name evidence="3" type="ORF">V5O48_001929</name>
</gene>
<dbReference type="InterPro" id="IPR035940">
    <property type="entry name" value="CAP_sf"/>
</dbReference>
<reference evidence="3 4" key="1">
    <citation type="submission" date="2024-02" db="EMBL/GenBank/DDBJ databases">
        <title>A draft genome for the cacao thread blight pathogen Marasmius crinis-equi.</title>
        <authorList>
            <person name="Cohen S.P."/>
            <person name="Baruah I.K."/>
            <person name="Amoako-Attah I."/>
            <person name="Bukari Y."/>
            <person name="Meinhardt L.W."/>
            <person name="Bailey B.A."/>
        </authorList>
    </citation>
    <scope>NUCLEOTIDE SEQUENCE [LARGE SCALE GENOMIC DNA]</scope>
    <source>
        <strain evidence="3 4">GH-76</strain>
    </source>
</reference>
<dbReference type="PRINTS" id="PR00837">
    <property type="entry name" value="V5TPXLIKE"/>
</dbReference>
<accession>A0ABR3FX88</accession>
<protein>
    <recommendedName>
        <fullName evidence="2">SCP domain-containing protein</fullName>
    </recommendedName>
</protein>
<feature type="chain" id="PRO_5047049463" description="SCP domain-containing protein" evidence="1">
    <location>
        <begin position="18"/>
        <end position="177"/>
    </location>
</feature>
<dbReference type="EMBL" id="JBAHYK010000040">
    <property type="protein sequence ID" value="KAL0580070.1"/>
    <property type="molecule type" value="Genomic_DNA"/>
</dbReference>
<feature type="domain" description="SCP" evidence="2">
    <location>
        <begin position="36"/>
        <end position="169"/>
    </location>
</feature>
<name>A0ABR3FX88_9AGAR</name>